<dbReference type="GO" id="GO:0005096">
    <property type="term" value="F:GTPase activator activity"/>
    <property type="evidence" value="ECO:0007669"/>
    <property type="project" value="UniProtKB-KW"/>
</dbReference>
<evidence type="ECO:0000313" key="5">
    <source>
        <dbReference type="Proteomes" id="UP000825935"/>
    </source>
</evidence>
<dbReference type="EMBL" id="CM035440">
    <property type="protein sequence ID" value="KAH7282457.1"/>
    <property type="molecule type" value="Genomic_DNA"/>
</dbReference>
<protein>
    <recommendedName>
        <fullName evidence="3">Rab-GAP TBC domain-containing protein</fullName>
    </recommendedName>
</protein>
<feature type="domain" description="Rab-GAP TBC" evidence="3">
    <location>
        <begin position="28"/>
        <end position="378"/>
    </location>
</feature>
<keyword evidence="1" id="KW-0343">GTPase activation</keyword>
<dbReference type="Gene3D" id="1.10.472.80">
    <property type="entry name" value="Ypt/Rab-GAP domain of gyp1p, domain 3"/>
    <property type="match status" value="1"/>
</dbReference>
<gene>
    <name evidence="4" type="ORF">KP509_35G031500</name>
</gene>
<evidence type="ECO:0000259" key="3">
    <source>
        <dbReference type="PROSITE" id="PS50086"/>
    </source>
</evidence>
<reference evidence="4" key="1">
    <citation type="submission" date="2021-08" db="EMBL/GenBank/DDBJ databases">
        <title>WGS assembly of Ceratopteris richardii.</title>
        <authorList>
            <person name="Marchant D.B."/>
            <person name="Chen G."/>
            <person name="Jenkins J."/>
            <person name="Shu S."/>
            <person name="Leebens-Mack J."/>
            <person name="Grimwood J."/>
            <person name="Schmutz J."/>
            <person name="Soltis P."/>
            <person name="Soltis D."/>
            <person name="Chen Z.-H."/>
        </authorList>
    </citation>
    <scope>NUCLEOTIDE SEQUENCE</scope>
    <source>
        <strain evidence="4">Whitten #5841</strain>
        <tissue evidence="4">Leaf</tissue>
    </source>
</reference>
<dbReference type="Gene3D" id="1.10.8.270">
    <property type="entry name" value="putative rabgap domain of human tbc1 domain family member 14 like domains"/>
    <property type="match status" value="1"/>
</dbReference>
<keyword evidence="5" id="KW-1185">Reference proteome</keyword>
<dbReference type="PANTHER" id="PTHR22957:SF337">
    <property type="entry name" value="TBC1 DOMAIN FAMILY MEMBER 5"/>
    <property type="match status" value="1"/>
</dbReference>
<proteinExistence type="predicted"/>
<dbReference type="OrthoDB" id="27140at2759"/>
<dbReference type="Proteomes" id="UP000825935">
    <property type="component" value="Chromosome 35"/>
</dbReference>
<evidence type="ECO:0000256" key="2">
    <source>
        <dbReference type="SAM" id="MobiDB-lite"/>
    </source>
</evidence>
<evidence type="ECO:0000313" key="4">
    <source>
        <dbReference type="EMBL" id="KAH7282458.1"/>
    </source>
</evidence>
<dbReference type="PROSITE" id="PS50086">
    <property type="entry name" value="TBC_RABGAP"/>
    <property type="match status" value="1"/>
</dbReference>
<dbReference type="SMART" id="SM00164">
    <property type="entry name" value="TBC"/>
    <property type="match status" value="1"/>
</dbReference>
<sequence>MLPSSQARDFDPESPRLNNASISGSHWPAESRLRGLRWRVLLGVLPPCPAPIDSLRRAAANGRRRYAELRRSLIVDPRSLEDVQKSESLIISNPLSQDPESVWGRYFRNAEIEKIIENDLTRLYPEHGNFFQSYGCQTMLRRILLVWALVHPEYGYKQGMHEVLAPLIYVLHWDVTHLLQVRQRYQDPFEDRFDTPHENRFAFYSERRQGASAPIPQASLNVSEDHFLTGNDWVKGVHPDDLLLVEVDDFGFNLKTMVLGSDSYGAEGELGALLSRRFIEHDAFSMFDSLMRGSGGEVVLADYFSTVNEGRTGLPPVLEASAEIYRFLAAMDISLYIHLVGLGVEPQFFALRWLRVLFGREFDLEKLLLLWDAIFSASPKCKEGGDLGGAGRSSARGSFITSFAVSMILHLRSILLASSNATTCLQKLLSFPKIVDIKLLIENAKVLLVHSDELLESRSLGSKYFQISGPNFRNDRCMPHSPSFKMQIYSGRKGLRQVSSGLRERSLPSPSESYWEEKWMSSILPTPTPEQSAPPSGCDSTTVPRSASFPEGVLRNTGPGGSTEVRDRHVIFASSSDISDHIVTRGDLFKGPSDAGMKTSQIVTDTHNMESFSSGDTSYRKKETIHTERNCPGYAEGEHKEKDNVEHVCIHAVDGAVDANRVDSPTECCNLCGTGLHIGLQVKDQRRQSDDQLFVSASKELSESICTEEDPKMKAVVKTFRDKQSRVSLHALGYSMVESIQVLEDAVASIFTDYKIGISDGETTQISRKDFLNAEDRSTAIKALTNLRKISSILLSM</sequence>
<name>A0A8T2QFN7_CERRI</name>
<feature type="region of interest" description="Disordered" evidence="2">
    <location>
        <begin position="1"/>
        <end position="22"/>
    </location>
</feature>
<organism evidence="4 5">
    <name type="scientific">Ceratopteris richardii</name>
    <name type="common">Triangle waterfern</name>
    <dbReference type="NCBI Taxonomy" id="49495"/>
    <lineage>
        <taxon>Eukaryota</taxon>
        <taxon>Viridiplantae</taxon>
        <taxon>Streptophyta</taxon>
        <taxon>Embryophyta</taxon>
        <taxon>Tracheophyta</taxon>
        <taxon>Polypodiopsida</taxon>
        <taxon>Polypodiidae</taxon>
        <taxon>Polypodiales</taxon>
        <taxon>Pteridineae</taxon>
        <taxon>Pteridaceae</taxon>
        <taxon>Parkerioideae</taxon>
        <taxon>Ceratopteris</taxon>
    </lineage>
</organism>
<dbReference type="SUPFAM" id="SSF47923">
    <property type="entry name" value="Ypt/Rab-GAP domain of gyp1p"/>
    <property type="match status" value="2"/>
</dbReference>
<dbReference type="EMBL" id="CM035440">
    <property type="protein sequence ID" value="KAH7282458.1"/>
    <property type="molecule type" value="Genomic_DNA"/>
</dbReference>
<feature type="compositionally biased region" description="Polar residues" evidence="2">
    <location>
        <begin position="524"/>
        <end position="545"/>
    </location>
</feature>
<dbReference type="AlphaFoldDB" id="A0A8T2QFN7"/>
<dbReference type="PANTHER" id="PTHR22957">
    <property type="entry name" value="TBC1 DOMAIN FAMILY MEMBER GTPASE-ACTIVATING PROTEIN"/>
    <property type="match status" value="1"/>
</dbReference>
<dbReference type="Pfam" id="PF00566">
    <property type="entry name" value="RabGAP-TBC"/>
    <property type="match status" value="2"/>
</dbReference>
<accession>A0A8T2QFN7</accession>
<dbReference type="InterPro" id="IPR000195">
    <property type="entry name" value="Rab-GAP-TBC_dom"/>
</dbReference>
<comment type="caution">
    <text evidence="4">The sequence shown here is derived from an EMBL/GenBank/DDBJ whole genome shotgun (WGS) entry which is preliminary data.</text>
</comment>
<evidence type="ECO:0000256" key="1">
    <source>
        <dbReference type="ARBA" id="ARBA00022468"/>
    </source>
</evidence>
<feature type="region of interest" description="Disordered" evidence="2">
    <location>
        <begin position="524"/>
        <end position="565"/>
    </location>
</feature>
<dbReference type="InterPro" id="IPR035969">
    <property type="entry name" value="Rab-GAP_TBC_sf"/>
</dbReference>